<evidence type="ECO:0000313" key="4">
    <source>
        <dbReference type="RefSeq" id="XP_037885684.1"/>
    </source>
</evidence>
<dbReference type="InterPro" id="IPR042401">
    <property type="entry name" value="SPMAP2-like"/>
</dbReference>
<accession>A0A8U0WJE4</accession>
<evidence type="ECO:0000256" key="2">
    <source>
        <dbReference type="SAM" id="MobiDB-lite"/>
    </source>
</evidence>
<dbReference type="RefSeq" id="XP_037885684.1">
    <property type="nucleotide sequence ID" value="XM_038029756.1"/>
</dbReference>
<reference evidence="4" key="1">
    <citation type="submission" date="2025-08" db="UniProtKB">
        <authorList>
            <consortium name="RefSeq"/>
        </authorList>
    </citation>
    <scope>IDENTIFICATION</scope>
    <source>
        <tissue evidence="4">Whole body pupa</tissue>
    </source>
</reference>
<dbReference type="SMART" id="SM00705">
    <property type="entry name" value="THEG"/>
    <property type="match status" value="4"/>
</dbReference>
<protein>
    <submittedName>
        <fullName evidence="4">Uncharacterized protein LOC119635149</fullName>
    </submittedName>
</protein>
<organism evidence="3 4">
    <name type="scientific">Glossina fuscipes</name>
    <dbReference type="NCBI Taxonomy" id="7396"/>
    <lineage>
        <taxon>Eukaryota</taxon>
        <taxon>Metazoa</taxon>
        <taxon>Ecdysozoa</taxon>
        <taxon>Arthropoda</taxon>
        <taxon>Hexapoda</taxon>
        <taxon>Insecta</taxon>
        <taxon>Pterygota</taxon>
        <taxon>Neoptera</taxon>
        <taxon>Endopterygota</taxon>
        <taxon>Diptera</taxon>
        <taxon>Brachycera</taxon>
        <taxon>Muscomorpha</taxon>
        <taxon>Hippoboscoidea</taxon>
        <taxon>Glossinidae</taxon>
        <taxon>Glossina</taxon>
    </lineage>
</organism>
<keyword evidence="1" id="KW-0677">Repeat</keyword>
<dbReference type="GeneID" id="119635149"/>
<keyword evidence="3" id="KW-1185">Reference proteome</keyword>
<dbReference type="AlphaFoldDB" id="A0A8U0WJE4"/>
<name>A0A8U0WJE4_9MUSC</name>
<evidence type="ECO:0000313" key="3">
    <source>
        <dbReference type="Proteomes" id="UP000092443"/>
    </source>
</evidence>
<feature type="region of interest" description="Disordered" evidence="2">
    <location>
        <begin position="1"/>
        <end position="24"/>
    </location>
</feature>
<dbReference type="PANTHER" id="PTHR15901">
    <property type="entry name" value="TESTICULAR HAPLOID EXPRESSED GENE PROTEIN"/>
    <property type="match status" value="1"/>
</dbReference>
<dbReference type="KEGG" id="gfs:119635149"/>
<evidence type="ECO:0000256" key="1">
    <source>
        <dbReference type="ARBA" id="ARBA00022737"/>
    </source>
</evidence>
<gene>
    <name evidence="4" type="primary">LOC119635149</name>
</gene>
<dbReference type="Pfam" id="PF14912">
    <property type="entry name" value="THEG"/>
    <property type="match status" value="2"/>
</dbReference>
<dbReference type="Proteomes" id="UP000092443">
    <property type="component" value="Unplaced"/>
</dbReference>
<dbReference type="InterPro" id="IPR006623">
    <property type="entry name" value="THEG"/>
</dbReference>
<sequence>MSSKKISSNAVTSKPARAKTTIRWEKQLDEPEKLGWTLTVPMPKKYKVSKRTNNLAKPIRRDVAHLSKPFPTQIPPGVLKHKASKRILELSEPRHVADPFPLNVRTNPFVVSPGALKYKATKRTKELAEAKEYVNNHTRDDPFGISPAALIAKPKQRIIELAKPKNIHFLPSIF</sequence>
<proteinExistence type="predicted"/>
<feature type="compositionally biased region" description="Polar residues" evidence="2">
    <location>
        <begin position="1"/>
        <end position="12"/>
    </location>
</feature>
<dbReference type="PANTHER" id="PTHR15901:SF16">
    <property type="entry name" value="TESTICULAR HAPLOID EXPRESSED GENE PROTEIN"/>
    <property type="match status" value="1"/>
</dbReference>